<protein>
    <submittedName>
        <fullName evidence="2">Aminoglycoside phosphotransferase family protein</fullName>
    </submittedName>
</protein>
<name>A0A5S4FG10_9ACTN</name>
<sequence length="319" mass="34879">MEISPKAEAAPAADPWPGYFADRGHPGARRIGAGVEGVVYRLGDGQVAKVWTGRPPTELTRQVYADIAQHRLPFATPEIFQVHEHEGVVVTYERELPGVPMRGDSAHEDYERTLPVHHRNALLAVLRGLASVPGTDAMRRLTVQGDDRPLWQGHDRFQDALAGLVMRAAARHGAALAVHVPDFSAGVERTLNALRSLPDAPVTTIHGDLVPPNIHTDAAGRPVAVLDFGFYTTAGDPAFEAAVTAAVWDMYGPYAEEHTAELTRFFAQELGYAPAALTAYQAVYALTTYDLFGMDDSDGHFRWCAEQLRRNTMFSTQLS</sequence>
<dbReference type="AlphaFoldDB" id="A0A5S4FG10"/>
<organism evidence="2 3">
    <name type="scientific">Nonomuraea turkmeniaca</name>
    <dbReference type="NCBI Taxonomy" id="103838"/>
    <lineage>
        <taxon>Bacteria</taxon>
        <taxon>Bacillati</taxon>
        <taxon>Actinomycetota</taxon>
        <taxon>Actinomycetes</taxon>
        <taxon>Streptosporangiales</taxon>
        <taxon>Streptosporangiaceae</taxon>
        <taxon>Nonomuraea</taxon>
    </lineage>
</organism>
<dbReference type="RefSeq" id="WP_138668339.1">
    <property type="nucleotide sequence ID" value="NZ_VCKY01000081.1"/>
</dbReference>
<dbReference type="InterPro" id="IPR002575">
    <property type="entry name" value="Aminoglycoside_PTrfase"/>
</dbReference>
<dbReference type="SUPFAM" id="SSF56112">
    <property type="entry name" value="Protein kinase-like (PK-like)"/>
    <property type="match status" value="1"/>
</dbReference>
<comment type="caution">
    <text evidence="2">The sequence shown here is derived from an EMBL/GenBank/DDBJ whole genome shotgun (WGS) entry which is preliminary data.</text>
</comment>
<evidence type="ECO:0000259" key="1">
    <source>
        <dbReference type="Pfam" id="PF01636"/>
    </source>
</evidence>
<reference evidence="2 3" key="1">
    <citation type="submission" date="2019-05" db="EMBL/GenBank/DDBJ databases">
        <title>Draft genome sequence of Nonomuraea turkmeniaca DSM 43926.</title>
        <authorList>
            <person name="Saricaoglu S."/>
            <person name="Isik K."/>
        </authorList>
    </citation>
    <scope>NUCLEOTIDE SEQUENCE [LARGE SCALE GENOMIC DNA]</scope>
    <source>
        <strain evidence="2 3">DSM 43926</strain>
    </source>
</reference>
<evidence type="ECO:0000313" key="3">
    <source>
        <dbReference type="Proteomes" id="UP000309128"/>
    </source>
</evidence>
<dbReference type="GO" id="GO:0016740">
    <property type="term" value="F:transferase activity"/>
    <property type="evidence" value="ECO:0007669"/>
    <property type="project" value="UniProtKB-KW"/>
</dbReference>
<proteinExistence type="predicted"/>
<accession>A0A5S4FG10</accession>
<dbReference type="Pfam" id="PF01636">
    <property type="entry name" value="APH"/>
    <property type="match status" value="1"/>
</dbReference>
<dbReference type="Proteomes" id="UP000309128">
    <property type="component" value="Unassembled WGS sequence"/>
</dbReference>
<feature type="domain" description="Aminoglycoside phosphotransferase" evidence="1">
    <location>
        <begin position="28"/>
        <end position="250"/>
    </location>
</feature>
<dbReference type="Gene3D" id="3.90.1200.10">
    <property type="match status" value="1"/>
</dbReference>
<dbReference type="OrthoDB" id="4020008at2"/>
<keyword evidence="3" id="KW-1185">Reference proteome</keyword>
<keyword evidence="2" id="KW-0808">Transferase</keyword>
<gene>
    <name evidence="2" type="ORF">ETD86_23635</name>
</gene>
<dbReference type="EMBL" id="VCKY01000081">
    <property type="protein sequence ID" value="TMR17331.1"/>
    <property type="molecule type" value="Genomic_DNA"/>
</dbReference>
<evidence type="ECO:0000313" key="2">
    <source>
        <dbReference type="EMBL" id="TMR17331.1"/>
    </source>
</evidence>
<dbReference type="InterPro" id="IPR011009">
    <property type="entry name" value="Kinase-like_dom_sf"/>
</dbReference>